<evidence type="ECO:0000256" key="4">
    <source>
        <dbReference type="ARBA" id="ARBA00022763"/>
    </source>
</evidence>
<protein>
    <recommendedName>
        <fullName evidence="3">DNA-directed DNA polymerase</fullName>
        <ecNumber evidence="3">2.7.7.7</ecNumber>
    </recommendedName>
</protein>
<dbReference type="EMBL" id="SIRL01000015">
    <property type="protein sequence ID" value="TBN46954.1"/>
    <property type="molecule type" value="Genomic_DNA"/>
</dbReference>
<dbReference type="InterPro" id="IPR043502">
    <property type="entry name" value="DNA/RNA_pol_sf"/>
</dbReference>
<accession>A0ABY1YF07</accession>
<organism evidence="9 10">
    <name type="scientific">Paracoccus sediminis</name>
    <dbReference type="NCBI Taxonomy" id="1214787"/>
    <lineage>
        <taxon>Bacteria</taxon>
        <taxon>Pseudomonadati</taxon>
        <taxon>Pseudomonadota</taxon>
        <taxon>Alphaproteobacteria</taxon>
        <taxon>Rhodobacterales</taxon>
        <taxon>Paracoccaceae</taxon>
        <taxon>Paracoccus</taxon>
    </lineage>
</organism>
<dbReference type="Gene3D" id="3.30.70.270">
    <property type="match status" value="1"/>
</dbReference>
<dbReference type="RefSeq" id="WP_089389203.1">
    <property type="nucleotide sequence ID" value="NZ_FZNM01000016.1"/>
</dbReference>
<sequence length="507" mass="55566">MARVISVFLPMWPIDRLRRQAGDAAPSAEEPLVLAGRLGNRRLVTAACSAALQLGLSIGMPVSKAQAMVPGLQVLQADPSADAASLERLALWVLQRISPVVAVDAPDGLVIDSTGADHLHGGEEAMLEALIGRLTMSGVTARAAISDSWGAAHALARHVAEPIHVQEAGTLEDCLAPLPLSALRLPPATLSGLHGLGFRRIGDLLHQPRAPLTRRFGPELCRRLDQALCRTSEPIEPLRPAEVVEVRRSFAEPIAAAETIARYIGKLTARLCEELEERGVGARRLDLLAWRVDAQIQTLRVGLARPQRDPKRLTRLLCEKIETISPGFGIEILSLTAVMTEPLEARQTASSLLEEPVADISGLVDVLANRVGARAVYRFAPVASDVPERAVARIAPLSEPVGFGWPDHWPRPTRLLPRPEPIETMALLPDQPPVWISWRGIRRRVRRADGPERVFGEWWKRDAETVSVRDYFCVEDDGGERFWVFRAGDGENSQTGSHRWFLHGIFG</sequence>
<feature type="domain" description="UmuC" evidence="7">
    <location>
        <begin position="29"/>
        <end position="152"/>
    </location>
</feature>
<feature type="domain" description="DNA polymerase Y-family little finger" evidence="8">
    <location>
        <begin position="247"/>
        <end position="335"/>
    </location>
</feature>
<comment type="similarity">
    <text evidence="1">Belongs to the DNA polymerase type-Y family.</text>
</comment>
<evidence type="ECO:0000256" key="1">
    <source>
        <dbReference type="ARBA" id="ARBA00010945"/>
    </source>
</evidence>
<dbReference type="InterPro" id="IPR050356">
    <property type="entry name" value="SulA_CellDiv_inhibitor"/>
</dbReference>
<dbReference type="SUPFAM" id="SSF56672">
    <property type="entry name" value="DNA/RNA polymerases"/>
    <property type="match status" value="1"/>
</dbReference>
<dbReference type="CDD" id="cd03468">
    <property type="entry name" value="PolY_like"/>
    <property type="match status" value="1"/>
</dbReference>
<keyword evidence="10" id="KW-1185">Reference proteome</keyword>
<dbReference type="InterPro" id="IPR001126">
    <property type="entry name" value="UmuC"/>
</dbReference>
<dbReference type="Proteomes" id="UP000292859">
    <property type="component" value="Unassembled WGS sequence"/>
</dbReference>
<dbReference type="EC" id="2.7.7.7" evidence="3"/>
<evidence type="ECO:0000259" key="8">
    <source>
        <dbReference type="Pfam" id="PF11799"/>
    </source>
</evidence>
<comment type="subunit">
    <text evidence="2">Monomer.</text>
</comment>
<evidence type="ECO:0000313" key="10">
    <source>
        <dbReference type="Proteomes" id="UP000292859"/>
    </source>
</evidence>
<keyword evidence="4" id="KW-0227">DNA damage</keyword>
<reference evidence="9 10" key="1">
    <citation type="submission" date="2019-02" db="EMBL/GenBank/DDBJ databases">
        <authorList>
            <person name="Zhang G."/>
        </authorList>
    </citation>
    <scope>NUCLEOTIDE SEQUENCE [LARGE SCALE GENOMIC DNA]</scope>
    <source>
        <strain evidence="9 10">CMB17</strain>
    </source>
</reference>
<evidence type="ECO:0000313" key="9">
    <source>
        <dbReference type="EMBL" id="TBN46954.1"/>
    </source>
</evidence>
<dbReference type="PANTHER" id="PTHR35369">
    <property type="entry name" value="BLR3025 PROTEIN-RELATED"/>
    <property type="match status" value="1"/>
</dbReference>
<name>A0ABY1YF07_9RHOB</name>
<evidence type="ECO:0000256" key="3">
    <source>
        <dbReference type="ARBA" id="ARBA00012417"/>
    </source>
</evidence>
<evidence type="ECO:0000256" key="2">
    <source>
        <dbReference type="ARBA" id="ARBA00011245"/>
    </source>
</evidence>
<evidence type="ECO:0000256" key="6">
    <source>
        <dbReference type="ARBA" id="ARBA00049244"/>
    </source>
</evidence>
<comment type="catalytic activity">
    <reaction evidence="6">
        <text>DNA(n) + a 2'-deoxyribonucleoside 5'-triphosphate = DNA(n+1) + diphosphate</text>
        <dbReference type="Rhea" id="RHEA:22508"/>
        <dbReference type="Rhea" id="RHEA-COMP:17339"/>
        <dbReference type="Rhea" id="RHEA-COMP:17340"/>
        <dbReference type="ChEBI" id="CHEBI:33019"/>
        <dbReference type="ChEBI" id="CHEBI:61560"/>
        <dbReference type="ChEBI" id="CHEBI:173112"/>
        <dbReference type="EC" id="2.7.7.7"/>
    </reaction>
</comment>
<dbReference type="Pfam" id="PF11799">
    <property type="entry name" value="IMS_C"/>
    <property type="match status" value="1"/>
</dbReference>
<dbReference type="PANTHER" id="PTHR35369:SF2">
    <property type="entry name" value="BLR3025 PROTEIN"/>
    <property type="match status" value="1"/>
</dbReference>
<evidence type="ECO:0000256" key="5">
    <source>
        <dbReference type="ARBA" id="ARBA00025589"/>
    </source>
</evidence>
<comment type="function">
    <text evidence="5">Poorly processive, error-prone DNA polymerase involved in untargeted mutagenesis. Copies undamaged DNA at stalled replication forks, which arise in vivo from mismatched or misaligned primer ends. These misaligned primers can be extended by PolIV. Exhibits no 3'-5' exonuclease (proofreading) activity. May be involved in translesional synthesis, in conjunction with the beta clamp from PolIII.</text>
</comment>
<proteinExistence type="inferred from homology"/>
<comment type="caution">
    <text evidence="9">The sequence shown here is derived from an EMBL/GenBank/DDBJ whole genome shotgun (WGS) entry which is preliminary data.</text>
</comment>
<evidence type="ECO:0000259" key="7">
    <source>
        <dbReference type="Pfam" id="PF00817"/>
    </source>
</evidence>
<dbReference type="InterPro" id="IPR017961">
    <property type="entry name" value="DNA_pol_Y-fam_little_finger"/>
</dbReference>
<gene>
    <name evidence="9" type="ORF">EYF88_15660</name>
</gene>
<dbReference type="InterPro" id="IPR043128">
    <property type="entry name" value="Rev_trsase/Diguanyl_cyclase"/>
</dbReference>
<dbReference type="Pfam" id="PF00817">
    <property type="entry name" value="IMS"/>
    <property type="match status" value="1"/>
</dbReference>
<dbReference type="Gene3D" id="3.40.1170.60">
    <property type="match status" value="1"/>
</dbReference>